<dbReference type="EMBL" id="JAKUCV010007142">
    <property type="protein sequence ID" value="KAJ4824589.1"/>
    <property type="molecule type" value="Genomic_DNA"/>
</dbReference>
<evidence type="ECO:0000313" key="1">
    <source>
        <dbReference type="EMBL" id="KAJ4824589.1"/>
    </source>
</evidence>
<keyword evidence="2" id="KW-1185">Reference proteome</keyword>
<feature type="non-terminal residue" evidence="1">
    <location>
        <position position="1"/>
    </location>
</feature>
<evidence type="ECO:0000313" key="2">
    <source>
        <dbReference type="Proteomes" id="UP001141552"/>
    </source>
</evidence>
<dbReference type="Proteomes" id="UP001141552">
    <property type="component" value="Unassembled WGS sequence"/>
</dbReference>
<protein>
    <submittedName>
        <fullName evidence="1">Uncharacterized protein</fullName>
    </submittedName>
</protein>
<reference evidence="1" key="1">
    <citation type="submission" date="2022-02" db="EMBL/GenBank/DDBJ databases">
        <authorList>
            <person name="Henning P.M."/>
            <person name="McCubbin A.G."/>
            <person name="Shore J.S."/>
        </authorList>
    </citation>
    <scope>NUCLEOTIDE SEQUENCE</scope>
    <source>
        <strain evidence="1">F60SS</strain>
        <tissue evidence="1">Leaves</tissue>
    </source>
</reference>
<dbReference type="AlphaFoldDB" id="A0A9Q0F5Q8"/>
<reference evidence="1" key="2">
    <citation type="journal article" date="2023" name="Plants (Basel)">
        <title>Annotation of the Turnera subulata (Passifloraceae) Draft Genome Reveals the S-Locus Evolved after the Divergence of Turneroideae from Passifloroideae in a Stepwise Manner.</title>
        <authorList>
            <person name="Henning P.M."/>
            <person name="Roalson E.H."/>
            <person name="Mir W."/>
            <person name="McCubbin A.G."/>
            <person name="Shore J.S."/>
        </authorList>
    </citation>
    <scope>NUCLEOTIDE SEQUENCE</scope>
    <source>
        <strain evidence="1">F60SS</strain>
    </source>
</reference>
<comment type="caution">
    <text evidence="1">The sequence shown here is derived from an EMBL/GenBank/DDBJ whole genome shotgun (WGS) entry which is preliminary data.</text>
</comment>
<sequence length="144" mass="16534">MFEYNRIETVIEGDDGWDTVSDNGDESEWFPGVEDPLIRNPLVEFKRHLMQTKGFDIDMKNPYDLNSGIIRPVPFEYSNHLGRIKELASFAVQLHNKKKKKKGILRTSRTRREQNLMVKTATMMPTMLLMGAKAALADYIGKDA</sequence>
<name>A0A9Q0F5Q8_9ROSI</name>
<proteinExistence type="predicted"/>
<organism evidence="1 2">
    <name type="scientific">Turnera subulata</name>
    <dbReference type="NCBI Taxonomy" id="218843"/>
    <lineage>
        <taxon>Eukaryota</taxon>
        <taxon>Viridiplantae</taxon>
        <taxon>Streptophyta</taxon>
        <taxon>Embryophyta</taxon>
        <taxon>Tracheophyta</taxon>
        <taxon>Spermatophyta</taxon>
        <taxon>Magnoliopsida</taxon>
        <taxon>eudicotyledons</taxon>
        <taxon>Gunneridae</taxon>
        <taxon>Pentapetalae</taxon>
        <taxon>rosids</taxon>
        <taxon>fabids</taxon>
        <taxon>Malpighiales</taxon>
        <taxon>Passifloraceae</taxon>
        <taxon>Turnera</taxon>
    </lineage>
</organism>
<accession>A0A9Q0F5Q8</accession>
<gene>
    <name evidence="1" type="ORF">Tsubulata_007139</name>
</gene>